<dbReference type="CDD" id="cd24015">
    <property type="entry name" value="ASKHA_NBD_PanK-III"/>
    <property type="match status" value="1"/>
</dbReference>
<evidence type="ECO:0000256" key="9">
    <source>
        <dbReference type="ARBA" id="ARBA00022741"/>
    </source>
</evidence>
<keyword evidence="16" id="KW-0479">Metal-binding</keyword>
<evidence type="ECO:0000256" key="12">
    <source>
        <dbReference type="ARBA" id="ARBA00022958"/>
    </source>
</evidence>
<dbReference type="RefSeq" id="WP_184661271.1">
    <property type="nucleotide sequence ID" value="NZ_CP031518.1"/>
</dbReference>
<evidence type="ECO:0000256" key="1">
    <source>
        <dbReference type="ARBA" id="ARBA00001206"/>
    </source>
</evidence>
<dbReference type="GO" id="GO:0015937">
    <property type="term" value="P:coenzyme A biosynthetic process"/>
    <property type="evidence" value="ECO:0007669"/>
    <property type="project" value="UniProtKB-UniRule"/>
</dbReference>
<dbReference type="PANTHER" id="PTHR34265:SF1">
    <property type="entry name" value="TYPE III PANTOTHENATE KINASE"/>
    <property type="match status" value="1"/>
</dbReference>
<dbReference type="EC" id="2.7.1.33" evidence="6 16"/>
<comment type="caution">
    <text evidence="17">The sequence shown here is derived from an EMBL/GenBank/DDBJ whole genome shotgun (WGS) entry which is preliminary data.</text>
</comment>
<dbReference type="AlphaFoldDB" id="A0A7W8GBL9"/>
<evidence type="ECO:0000256" key="13">
    <source>
        <dbReference type="ARBA" id="ARBA00022993"/>
    </source>
</evidence>
<evidence type="ECO:0000256" key="11">
    <source>
        <dbReference type="ARBA" id="ARBA00022840"/>
    </source>
</evidence>
<evidence type="ECO:0000313" key="17">
    <source>
        <dbReference type="EMBL" id="MBB5227234.1"/>
    </source>
</evidence>
<dbReference type="SUPFAM" id="SSF53067">
    <property type="entry name" value="Actin-like ATPase domain"/>
    <property type="match status" value="2"/>
</dbReference>
<evidence type="ECO:0000256" key="4">
    <source>
        <dbReference type="ARBA" id="ARBA00005225"/>
    </source>
</evidence>
<sequence>MILTLDIGNTQLSGGVFKDDKITLTFRCATTHGTSSDELGIFLRSVLRENGIDSKMISDIAVCSVVPSLNYAVTSACLKYFGIEPLMIRSGIKTGLRLRYSNPREIGADRIAAAIGASALKLENHLIVVDMGTATTVDVITKDCEYWGGAILPGINMMMHALSSGTAQLPSVEIVEPEKACGTSTVTAIQSGLYYGTLGSIRELITRFTKEVFKGEKPIIIATGGFSNLFRESGLFDRIESQLVLDGLRIALELNK</sequence>
<dbReference type="NCBIfam" id="NF009855">
    <property type="entry name" value="PRK13321.1"/>
    <property type="match status" value="1"/>
</dbReference>
<feature type="binding site" evidence="16">
    <location>
        <begin position="6"/>
        <end position="13"/>
    </location>
    <ligand>
        <name>ATP</name>
        <dbReference type="ChEBI" id="CHEBI:30616"/>
    </ligand>
</feature>
<comment type="subcellular location">
    <subcellularLocation>
        <location evidence="3 16">Cytoplasm</location>
    </subcellularLocation>
</comment>
<evidence type="ECO:0000256" key="16">
    <source>
        <dbReference type="HAMAP-Rule" id="MF_01274"/>
    </source>
</evidence>
<reference evidence="17 18" key="1">
    <citation type="submission" date="2020-08" db="EMBL/GenBank/DDBJ databases">
        <title>Genomic Encyclopedia of Type Strains, Phase IV (KMG-IV): sequencing the most valuable type-strain genomes for metagenomic binning, comparative biology and taxonomic classification.</title>
        <authorList>
            <person name="Goeker M."/>
        </authorList>
    </citation>
    <scope>NUCLEOTIDE SEQUENCE [LARGE SCALE GENOMIC DNA]</scope>
    <source>
        <strain evidence="17 18">DSM 103462</strain>
    </source>
</reference>
<feature type="active site" description="Proton acceptor" evidence="16">
    <location>
        <position position="109"/>
    </location>
</feature>
<keyword evidence="11 16" id="KW-0067">ATP-binding</keyword>
<evidence type="ECO:0000256" key="14">
    <source>
        <dbReference type="ARBA" id="ARBA00038036"/>
    </source>
</evidence>
<comment type="cofactor">
    <cofactor evidence="2">
        <name>K(+)</name>
        <dbReference type="ChEBI" id="CHEBI:29103"/>
    </cofactor>
</comment>
<dbReference type="GO" id="GO:0005737">
    <property type="term" value="C:cytoplasm"/>
    <property type="evidence" value="ECO:0007669"/>
    <property type="project" value="UniProtKB-SubCell"/>
</dbReference>
<feature type="binding site" evidence="16">
    <location>
        <position position="130"/>
    </location>
    <ligand>
        <name>K(+)</name>
        <dbReference type="ChEBI" id="CHEBI:29103"/>
    </ligand>
</feature>
<comment type="cofactor">
    <cofactor evidence="16">
        <name>NH4(+)</name>
        <dbReference type="ChEBI" id="CHEBI:28938"/>
    </cofactor>
    <cofactor evidence="16">
        <name>K(+)</name>
        <dbReference type="ChEBI" id="CHEBI:29103"/>
    </cofactor>
    <text evidence="16">A monovalent cation. Ammonium or potassium.</text>
</comment>
<evidence type="ECO:0000256" key="5">
    <source>
        <dbReference type="ARBA" id="ARBA00011738"/>
    </source>
</evidence>
<dbReference type="PANTHER" id="PTHR34265">
    <property type="entry name" value="TYPE III PANTOTHENATE KINASE"/>
    <property type="match status" value="1"/>
</dbReference>
<feature type="binding site" evidence="16">
    <location>
        <position position="100"/>
    </location>
    <ligand>
        <name>substrate</name>
    </ligand>
</feature>
<dbReference type="EMBL" id="JACHFQ010000009">
    <property type="protein sequence ID" value="MBB5227234.1"/>
    <property type="molecule type" value="Genomic_DNA"/>
</dbReference>
<dbReference type="Pfam" id="PF03309">
    <property type="entry name" value="Pan_kinase"/>
    <property type="match status" value="1"/>
</dbReference>
<dbReference type="NCBIfam" id="TIGR00671">
    <property type="entry name" value="baf"/>
    <property type="match status" value="1"/>
</dbReference>
<feature type="binding site" evidence="16">
    <location>
        <position position="185"/>
    </location>
    <ligand>
        <name>substrate</name>
    </ligand>
</feature>
<comment type="similarity">
    <text evidence="14 16">Belongs to the type III pantothenate kinase family.</text>
</comment>
<protein>
    <recommendedName>
        <fullName evidence="15 16">Type III pantothenate kinase</fullName>
        <ecNumber evidence="6 16">2.7.1.33</ecNumber>
    </recommendedName>
    <alternativeName>
        <fullName evidence="16">PanK-III</fullName>
    </alternativeName>
    <alternativeName>
        <fullName evidence="16">Pantothenic acid kinase</fullName>
    </alternativeName>
</protein>
<dbReference type="GO" id="GO:0046872">
    <property type="term" value="F:metal ion binding"/>
    <property type="evidence" value="ECO:0007669"/>
    <property type="project" value="UniProtKB-KW"/>
</dbReference>
<comment type="pathway">
    <text evidence="4 16">Cofactor biosynthesis; coenzyme A biosynthesis; CoA from (R)-pantothenate: step 1/5.</text>
</comment>
<evidence type="ECO:0000256" key="7">
    <source>
        <dbReference type="ARBA" id="ARBA00022490"/>
    </source>
</evidence>
<keyword evidence="7 16" id="KW-0963">Cytoplasm</keyword>
<dbReference type="GO" id="GO:0004594">
    <property type="term" value="F:pantothenate kinase activity"/>
    <property type="evidence" value="ECO:0007669"/>
    <property type="project" value="UniProtKB-UniRule"/>
</dbReference>
<organism evidence="17 18">
    <name type="scientific">Treponema ruminis</name>
    <dbReference type="NCBI Taxonomy" id="744515"/>
    <lineage>
        <taxon>Bacteria</taxon>
        <taxon>Pseudomonadati</taxon>
        <taxon>Spirochaetota</taxon>
        <taxon>Spirochaetia</taxon>
        <taxon>Spirochaetales</taxon>
        <taxon>Treponemataceae</taxon>
        <taxon>Treponema</taxon>
    </lineage>
</organism>
<evidence type="ECO:0000313" key="18">
    <source>
        <dbReference type="Proteomes" id="UP000518887"/>
    </source>
</evidence>
<name>A0A7W8GBL9_9SPIR</name>
<comment type="catalytic activity">
    <reaction evidence="1 16">
        <text>(R)-pantothenate + ATP = (R)-4'-phosphopantothenate + ADP + H(+)</text>
        <dbReference type="Rhea" id="RHEA:16373"/>
        <dbReference type="ChEBI" id="CHEBI:10986"/>
        <dbReference type="ChEBI" id="CHEBI:15378"/>
        <dbReference type="ChEBI" id="CHEBI:29032"/>
        <dbReference type="ChEBI" id="CHEBI:30616"/>
        <dbReference type="ChEBI" id="CHEBI:456216"/>
        <dbReference type="EC" id="2.7.1.33"/>
    </reaction>
</comment>
<evidence type="ECO:0000256" key="10">
    <source>
        <dbReference type="ARBA" id="ARBA00022777"/>
    </source>
</evidence>
<keyword evidence="9 16" id="KW-0547">Nucleotide-binding</keyword>
<keyword evidence="10 16" id="KW-0418">Kinase</keyword>
<evidence type="ECO:0000256" key="2">
    <source>
        <dbReference type="ARBA" id="ARBA00001958"/>
    </source>
</evidence>
<proteinExistence type="inferred from homology"/>
<feature type="binding site" evidence="16">
    <location>
        <position position="133"/>
    </location>
    <ligand>
        <name>ATP</name>
        <dbReference type="ChEBI" id="CHEBI:30616"/>
    </ligand>
</feature>
<dbReference type="Gene3D" id="3.30.420.40">
    <property type="match status" value="2"/>
</dbReference>
<dbReference type="InterPro" id="IPR004619">
    <property type="entry name" value="Type_III_PanK"/>
</dbReference>
<keyword evidence="8 16" id="KW-0808">Transferase</keyword>
<dbReference type="UniPathway" id="UPA00241">
    <property type="reaction ID" value="UER00352"/>
</dbReference>
<accession>A0A7W8GBL9</accession>
<evidence type="ECO:0000256" key="6">
    <source>
        <dbReference type="ARBA" id="ARBA00012102"/>
    </source>
</evidence>
<evidence type="ECO:0000256" key="8">
    <source>
        <dbReference type="ARBA" id="ARBA00022679"/>
    </source>
</evidence>
<keyword evidence="12 16" id="KW-0630">Potassium</keyword>
<comment type="subunit">
    <text evidence="5 16">Homodimer.</text>
</comment>
<dbReference type="Proteomes" id="UP000518887">
    <property type="component" value="Unassembled WGS sequence"/>
</dbReference>
<dbReference type="GO" id="GO:0005524">
    <property type="term" value="F:ATP binding"/>
    <property type="evidence" value="ECO:0007669"/>
    <property type="project" value="UniProtKB-UniRule"/>
</dbReference>
<keyword evidence="18" id="KW-1185">Reference proteome</keyword>
<comment type="function">
    <text evidence="16">Catalyzes the phosphorylation of pantothenate (Pan), the first step in CoA biosynthesis.</text>
</comment>
<gene>
    <name evidence="16" type="primary">coaX</name>
    <name evidence="17" type="ORF">HNP76_002632</name>
</gene>
<feature type="binding site" evidence="16">
    <location>
        <begin position="107"/>
        <end position="110"/>
    </location>
    <ligand>
        <name>substrate</name>
    </ligand>
</feature>
<keyword evidence="13 16" id="KW-0173">Coenzyme A biosynthesis</keyword>
<evidence type="ECO:0000256" key="3">
    <source>
        <dbReference type="ARBA" id="ARBA00004496"/>
    </source>
</evidence>
<evidence type="ECO:0000256" key="15">
    <source>
        <dbReference type="ARBA" id="ARBA00040883"/>
    </source>
</evidence>
<dbReference type="InterPro" id="IPR043129">
    <property type="entry name" value="ATPase_NBD"/>
</dbReference>
<dbReference type="HAMAP" id="MF_01274">
    <property type="entry name" value="Pantothen_kinase_3"/>
    <property type="match status" value="1"/>
</dbReference>